<evidence type="ECO:0000256" key="1">
    <source>
        <dbReference type="ARBA" id="ARBA00010923"/>
    </source>
</evidence>
<comment type="subunit">
    <text evidence="4">The methyltransferase is composed of M and S polypeptides.</text>
</comment>
<reference evidence="7" key="1">
    <citation type="submission" date="2015-04" db="EMBL/GenBank/DDBJ databases">
        <title>Physiological reanalysis, assessment of diazotrophy, and genome sequences of multiple isolates of Streptomyces thermoautotrophicus.</title>
        <authorList>
            <person name="MacKellar D.C."/>
            <person name="Lieber L."/>
            <person name="Norman J."/>
            <person name="Bolger A."/>
            <person name="Tobin C."/>
            <person name="Murray J.W."/>
            <person name="Chang R."/>
            <person name="Ford T."/>
            <person name="Nguyen P.Q."/>
            <person name="Woodward J."/>
            <person name="Permingeat H."/>
            <person name="Joshi N.S."/>
            <person name="Silver P.A."/>
            <person name="Usadel B."/>
            <person name="Rutherford A.W."/>
            <person name="Friesen M."/>
            <person name="Prell J."/>
        </authorList>
    </citation>
    <scope>NUCLEOTIDE SEQUENCE [LARGE SCALE GENOMIC DNA]</scope>
    <source>
        <strain evidence="7">H1</strain>
    </source>
</reference>
<evidence type="ECO:0000259" key="5">
    <source>
        <dbReference type="Pfam" id="PF01420"/>
    </source>
</evidence>
<dbReference type="CDD" id="cd17497">
    <property type="entry name" value="RMtype1_S_TteMORF1547P-TRD2-CR2_like"/>
    <property type="match status" value="1"/>
</dbReference>
<proteinExistence type="inferred from homology"/>
<dbReference type="OrthoDB" id="3197085at2"/>
<dbReference type="InterPro" id="IPR044946">
    <property type="entry name" value="Restrct_endonuc_typeI_TRD_sf"/>
</dbReference>
<sequence length="400" mass="44702">MRHIPLKYVAKIIAGQAPPSEYVEPFTEGLPFLQGNAEFGDENPTPRFQCSNPSKKAEAGDILISVRAPVGALNVANCSYGIGRGLCAVRAQKCNPRFLWWWLHSQVNQLNSMATGTTYRAVTAEDIGALLFPDIALEEQRRIADFLDGETALITRWVELRKLQQKLLEERVRGLVTRSYTEAAAKYGCVRLRHVLWRIEQGWSPDCENRQAGPGEWGVVKAGCVNGGFFRPEEHKTLPAHLEPRLEYELCEGDFLMSRASGSLDLIGSVAVVPKLERRLLLCDKIYRIQLNRRKVIPEFVAHMMRSIPVREQIQLGTSGASGLANNLPAPVVRDLPIPLPPIQRQEELVRDLDQEIALINQAKRMLDCQLDLLAERRQALITAAVTGQIDVTTASGVRR</sequence>
<dbReference type="GO" id="GO:0009307">
    <property type="term" value="P:DNA restriction-modification system"/>
    <property type="evidence" value="ECO:0007669"/>
    <property type="project" value="UniProtKB-KW"/>
</dbReference>
<dbReference type="EC" id="3.1.21.3" evidence="6"/>
<feature type="domain" description="Type I restriction modification DNA specificity" evidence="5">
    <location>
        <begin position="6"/>
        <end position="148"/>
    </location>
</feature>
<gene>
    <name evidence="6" type="ORF">LI90_2441</name>
</gene>
<protein>
    <submittedName>
        <fullName evidence="6">Type I restriction-modification system</fullName>
        <ecNumber evidence="6">3.1.21.3</ecNumber>
    </submittedName>
</protein>
<dbReference type="EMBL" id="LAXD01000001">
    <property type="protein sequence ID" value="KWX01413.1"/>
    <property type="molecule type" value="Genomic_DNA"/>
</dbReference>
<keyword evidence="2" id="KW-0680">Restriction system</keyword>
<dbReference type="PANTHER" id="PTHR43140">
    <property type="entry name" value="TYPE-1 RESTRICTION ENZYME ECOKI SPECIFICITY PROTEIN"/>
    <property type="match status" value="1"/>
</dbReference>
<dbReference type="Pfam" id="PF01420">
    <property type="entry name" value="Methylase_S"/>
    <property type="match status" value="1"/>
</dbReference>
<dbReference type="InterPro" id="IPR000055">
    <property type="entry name" value="Restrct_endonuc_typeI_TRD"/>
</dbReference>
<evidence type="ECO:0000256" key="4">
    <source>
        <dbReference type="ARBA" id="ARBA00038652"/>
    </source>
</evidence>
<evidence type="ECO:0000313" key="6">
    <source>
        <dbReference type="EMBL" id="KWX01413.1"/>
    </source>
</evidence>
<evidence type="ECO:0000256" key="3">
    <source>
        <dbReference type="ARBA" id="ARBA00023125"/>
    </source>
</evidence>
<dbReference type="Gene3D" id="3.90.220.20">
    <property type="entry name" value="DNA methylase specificity domains"/>
    <property type="match status" value="2"/>
</dbReference>
<name>A0A132MU93_9ACTN</name>
<comment type="similarity">
    <text evidence="1">Belongs to the type-I restriction system S methylase family.</text>
</comment>
<comment type="caution">
    <text evidence="6">The sequence shown here is derived from an EMBL/GenBank/DDBJ whole genome shotgun (WGS) entry which is preliminary data.</text>
</comment>
<dbReference type="Proteomes" id="UP000070188">
    <property type="component" value="Unassembled WGS sequence"/>
</dbReference>
<dbReference type="InterPro" id="IPR051212">
    <property type="entry name" value="Type-I_RE_S_subunit"/>
</dbReference>
<accession>A0A132MU93</accession>
<dbReference type="STRING" id="1469144.LI90_2441"/>
<dbReference type="GO" id="GO:0003677">
    <property type="term" value="F:DNA binding"/>
    <property type="evidence" value="ECO:0007669"/>
    <property type="project" value="UniProtKB-KW"/>
</dbReference>
<dbReference type="PANTHER" id="PTHR43140:SF1">
    <property type="entry name" value="TYPE I RESTRICTION ENZYME ECOKI SPECIFICITY SUBUNIT"/>
    <property type="match status" value="1"/>
</dbReference>
<keyword evidence="7" id="KW-1185">Reference proteome</keyword>
<dbReference type="PATRIC" id="fig|1469144.10.peg.2647"/>
<dbReference type="AlphaFoldDB" id="A0A132MU93"/>
<evidence type="ECO:0000313" key="7">
    <source>
        <dbReference type="Proteomes" id="UP000070188"/>
    </source>
</evidence>
<dbReference type="RefSeq" id="WP_096059049.1">
    <property type="nucleotide sequence ID" value="NZ_LAXD01000001.1"/>
</dbReference>
<keyword evidence="6" id="KW-0378">Hydrolase</keyword>
<evidence type="ECO:0000256" key="2">
    <source>
        <dbReference type="ARBA" id="ARBA00022747"/>
    </source>
</evidence>
<keyword evidence="3" id="KW-0238">DNA-binding</keyword>
<organism evidence="6 7">
    <name type="scientific">Carbonactinospora thermoautotrophica</name>
    <dbReference type="NCBI Taxonomy" id="1469144"/>
    <lineage>
        <taxon>Bacteria</taxon>
        <taxon>Bacillati</taxon>
        <taxon>Actinomycetota</taxon>
        <taxon>Actinomycetes</taxon>
        <taxon>Kitasatosporales</taxon>
        <taxon>Carbonactinosporaceae</taxon>
        <taxon>Carbonactinospora</taxon>
    </lineage>
</organism>
<dbReference type="GO" id="GO:0009035">
    <property type="term" value="F:type I site-specific deoxyribonuclease activity"/>
    <property type="evidence" value="ECO:0007669"/>
    <property type="project" value="UniProtKB-EC"/>
</dbReference>
<dbReference type="SUPFAM" id="SSF116734">
    <property type="entry name" value="DNA methylase specificity domain"/>
    <property type="match status" value="2"/>
</dbReference>